<name>A0A0L8G037_OCTBM</name>
<evidence type="ECO:0000313" key="1">
    <source>
        <dbReference type="EMBL" id="KOF70179.1"/>
    </source>
</evidence>
<accession>A0A0L8G037</accession>
<gene>
    <name evidence="1" type="ORF">OCBIM_22003357mg</name>
</gene>
<dbReference type="EMBL" id="KQ424993">
    <property type="protein sequence ID" value="KOF70179.1"/>
    <property type="molecule type" value="Genomic_DNA"/>
</dbReference>
<reference evidence="1" key="1">
    <citation type="submission" date="2015-07" db="EMBL/GenBank/DDBJ databases">
        <title>MeaNS - Measles Nucleotide Surveillance Program.</title>
        <authorList>
            <person name="Tran T."/>
            <person name="Druce J."/>
        </authorList>
    </citation>
    <scope>NUCLEOTIDE SEQUENCE</scope>
    <source>
        <strain evidence="1">UCB-OBI-ISO-001</strain>
        <tissue evidence="1">Gonad</tissue>
    </source>
</reference>
<sequence length="72" mass="8266">MCGLAGSWKKGPQFNDHLCLNLSSVFLSVTYRWLDIHKNSVIVLLSDFFFFLLLDFKFTSASELNIPVIETH</sequence>
<protein>
    <submittedName>
        <fullName evidence="1">Uncharacterized protein</fullName>
    </submittedName>
</protein>
<proteinExistence type="predicted"/>
<dbReference type="AlphaFoldDB" id="A0A0L8G037"/>
<organism evidence="1">
    <name type="scientific">Octopus bimaculoides</name>
    <name type="common">California two-spotted octopus</name>
    <dbReference type="NCBI Taxonomy" id="37653"/>
    <lineage>
        <taxon>Eukaryota</taxon>
        <taxon>Metazoa</taxon>
        <taxon>Spiralia</taxon>
        <taxon>Lophotrochozoa</taxon>
        <taxon>Mollusca</taxon>
        <taxon>Cephalopoda</taxon>
        <taxon>Coleoidea</taxon>
        <taxon>Octopodiformes</taxon>
        <taxon>Octopoda</taxon>
        <taxon>Incirrata</taxon>
        <taxon>Octopodidae</taxon>
        <taxon>Octopus</taxon>
    </lineage>
</organism>